<feature type="domain" description="Transcription elongation factor GreA/GreB C-terminal" evidence="10">
    <location>
        <begin position="820"/>
        <end position="893"/>
    </location>
</feature>
<dbReference type="InterPro" id="IPR018151">
    <property type="entry name" value="TF_GreA/GreB_CS"/>
</dbReference>
<dbReference type="RefSeq" id="WP_013968821.1">
    <property type="nucleotide sequence ID" value="NC_015732.1"/>
</dbReference>
<dbReference type="SUPFAM" id="SSF48452">
    <property type="entry name" value="TPR-like"/>
    <property type="match status" value="1"/>
</dbReference>
<evidence type="ECO:0000313" key="12">
    <source>
        <dbReference type="EMBL" id="AEJ19511.1"/>
    </source>
</evidence>
<proteinExistence type="inferred from homology"/>
<sequence length="898" mass="105055">MSEALLKHVQELLNEEKWTRATLSNYSTTQFKELDQILKEAKEKRANEDLKKLCDEHLSHTKNSIIALYLSGMIAISYQLIDDAALVSLITIFVDNHKWPIVKYLCERMLDYGESKYALRMLAECYQNEENQEAIYGVWERLVKVDYEEADIAKELAEYYEKQGKTEETIDYYKKALHRYVNKKLLINIREIWAKLLELCPEDLDFFLHVQKKVAKNISEDKAALLLQELYQVYRKQKKIDTAIEILKIILTYDERDSLARKELVECVREKYAKHSQLEEYIKMSNLAQSWRNVHEAIADFEKHIAFDTGNFVFHRTWGVGRIGKVEGDEITIDFAKKRGHTMSLKMAVSALQTLAKDHIWVLKATQKKEKLHEKVKDDPAWTLKTIIRSFDNSCDMKRIKAELVPGILSTGEWTTWSTKARDILKSDPNFGVNPDKIDEYIVRERPISVEEKLFNQFKAERNFFDRLQTLRDFLNVTDAEPDSEYFSEMFNYFAGYLKSYNQVNEQVIASYLFVKDLIGRFPYLNTGLHFNFAELFEDIEDLPGIFNALKDTRLKEEFLHHIKLFIPNWADIYIQLFPYALSSSIVTTLKKEGYEQKLVAMTVNIFENYRDLNNREAVVWLFKNVREDDWFEKTGLSYEKQLITLIHILDVTYREIENHRDTTENRKINKQVHTILFKDEVLDTFIDRADRDTITRIYTLIDDVKDLDPALKMKLRNRILNKDPSFKFFGSEEKTVITRGLMVTASKYQEKQRQLQHIMEVEVPANSREISFALSLGDLRENAEYKAAKEKQEILNATVAKLKDEIERAQIFDPSTVNTNRVSFGTKVVLHNETQGIEEIYTILGPWESDPDNNIISYLSPFGGSILNRKVGEHFEFSINDTRIKYIVKSITAANLG</sequence>
<gene>
    <name evidence="8" type="primary">greA</name>
    <name evidence="12" type="ordered locus">Spica_1365</name>
</gene>
<dbReference type="GO" id="GO:0032784">
    <property type="term" value="P:regulation of DNA-templated transcription elongation"/>
    <property type="evidence" value="ECO:0007669"/>
    <property type="project" value="UniProtKB-UniRule"/>
</dbReference>
<evidence type="ECO:0000256" key="3">
    <source>
        <dbReference type="ARBA" id="ARBA00023015"/>
    </source>
</evidence>
<keyword evidence="5 8" id="KW-0804">Transcription</keyword>
<dbReference type="Pfam" id="PF03449">
    <property type="entry name" value="GreA_GreB_N"/>
    <property type="match status" value="1"/>
</dbReference>
<dbReference type="InterPro" id="IPR019734">
    <property type="entry name" value="TPR_rpt"/>
</dbReference>
<comment type="similarity">
    <text evidence="1 8 9">Belongs to the GreA/GreB family.</text>
</comment>
<keyword evidence="13" id="KW-1185">Reference proteome</keyword>
<dbReference type="PROSITE" id="PS00830">
    <property type="entry name" value="GREAB_2"/>
    <property type="match status" value="1"/>
</dbReference>
<dbReference type="Proteomes" id="UP000000503">
    <property type="component" value="Chromosome"/>
</dbReference>
<evidence type="ECO:0000313" key="13">
    <source>
        <dbReference type="Proteomes" id="UP000000503"/>
    </source>
</evidence>
<dbReference type="Gene3D" id="3.10.50.30">
    <property type="entry name" value="Transcription elongation factor, GreA/GreB, C-terminal domain"/>
    <property type="match status" value="1"/>
</dbReference>
<dbReference type="SUPFAM" id="SSF46557">
    <property type="entry name" value="GreA transcript cleavage protein, N-terminal domain"/>
    <property type="match status" value="1"/>
</dbReference>
<evidence type="ECO:0000256" key="4">
    <source>
        <dbReference type="ARBA" id="ARBA00023125"/>
    </source>
</evidence>
<dbReference type="NCBIfam" id="NF011309">
    <property type="entry name" value="PRK14720.1"/>
    <property type="match status" value="1"/>
</dbReference>
<dbReference type="PANTHER" id="PTHR30437">
    <property type="entry name" value="TRANSCRIPTION ELONGATION FACTOR GREA"/>
    <property type="match status" value="1"/>
</dbReference>
<dbReference type="GO" id="GO:0006354">
    <property type="term" value="P:DNA-templated transcription elongation"/>
    <property type="evidence" value="ECO:0007669"/>
    <property type="project" value="TreeGrafter"/>
</dbReference>
<protein>
    <recommendedName>
        <fullName evidence="2 8">Transcription elongation factor GreA</fullName>
    </recommendedName>
    <alternativeName>
        <fullName evidence="7 8">Transcript cleavage factor GreA</fullName>
    </alternativeName>
</protein>
<evidence type="ECO:0000256" key="1">
    <source>
        <dbReference type="ARBA" id="ARBA00008213"/>
    </source>
</evidence>
<dbReference type="GO" id="GO:0070063">
    <property type="term" value="F:RNA polymerase binding"/>
    <property type="evidence" value="ECO:0007669"/>
    <property type="project" value="InterPro"/>
</dbReference>
<dbReference type="eggNOG" id="COG0782">
    <property type="taxonomic scope" value="Bacteria"/>
</dbReference>
<dbReference type="InterPro" id="IPR011990">
    <property type="entry name" value="TPR-like_helical_dom_sf"/>
</dbReference>
<feature type="domain" description="Transcription elongation factor GreA/GreB N-terminal" evidence="11">
    <location>
        <begin position="743"/>
        <end position="812"/>
    </location>
</feature>
<evidence type="ECO:0000256" key="5">
    <source>
        <dbReference type="ARBA" id="ARBA00023163"/>
    </source>
</evidence>
<dbReference type="HAMAP" id="MF_00105">
    <property type="entry name" value="GreA_GreB"/>
    <property type="match status" value="1"/>
</dbReference>
<accession>F8F3D5</accession>
<organism evidence="12 13">
    <name type="scientific">Gracilinema caldarium (strain ATCC 51460 / DSM 7334 / H1)</name>
    <name type="common">Treponema caldarium</name>
    <dbReference type="NCBI Taxonomy" id="744872"/>
    <lineage>
        <taxon>Bacteria</taxon>
        <taxon>Pseudomonadati</taxon>
        <taxon>Spirochaetota</taxon>
        <taxon>Spirochaetia</taxon>
        <taxon>Spirochaetales</taxon>
        <taxon>Breznakiellaceae</taxon>
        <taxon>Gracilinema</taxon>
    </lineage>
</organism>
<keyword evidence="3 8" id="KW-0805">Transcription regulation</keyword>
<dbReference type="HOGENOM" id="CLU_322611_0_0_12"/>
<evidence type="ECO:0000256" key="2">
    <source>
        <dbReference type="ARBA" id="ARBA00013729"/>
    </source>
</evidence>
<reference evidence="13" key="1">
    <citation type="journal article" date="2013" name="Stand. Genomic Sci.">
        <title>Genome sequence of the thermophilic fresh-water bacterium Spirochaeta caldaria type strain (H1(T)), reclassification of Spirochaeta caldaria, Spirochaeta stenostrepta, and Spirochaeta zuelzerae in the genus Treponema as Treponema caldaria comb. nov., Treponema stenostrepta comb. nov., and Treponema zuelzerae comb. nov., and emendation of the genus Treponema.</title>
        <authorList>
            <person name="Abt B."/>
            <person name="Goker M."/>
            <person name="Scheuner C."/>
            <person name="Han C."/>
            <person name="Lu M."/>
            <person name="Misra M."/>
            <person name="Lapidus A."/>
            <person name="Nolan M."/>
            <person name="Lucas S."/>
            <person name="Hammon N."/>
            <person name="Deshpande S."/>
            <person name="Cheng J.F."/>
            <person name="Tapia R."/>
            <person name="Goodwin L.A."/>
            <person name="Pitluck S."/>
            <person name="Liolios K."/>
            <person name="Pagani I."/>
            <person name="Ivanova N."/>
            <person name="Mavromatis K."/>
            <person name="Mikhailova N."/>
            <person name="Huntemann M."/>
            <person name="Pati A."/>
            <person name="Chen A."/>
            <person name="Palaniappan K."/>
            <person name="Land M."/>
            <person name="Hauser L."/>
            <person name="Jeffries C.D."/>
            <person name="Rohde M."/>
            <person name="Spring S."/>
            <person name="Gronow S."/>
            <person name="Detter J.C."/>
            <person name="Bristow J."/>
            <person name="Eisen J.A."/>
            <person name="Markowitz V."/>
            <person name="Hugenholtz P."/>
            <person name="Kyrpides N.C."/>
            <person name="Woyke T."/>
            <person name="Klenk H.P."/>
        </authorList>
    </citation>
    <scope>NUCLEOTIDE SEQUENCE</scope>
    <source>
        <strain evidence="13">ATCC 51460 / DSM 7334 / H1</strain>
    </source>
</reference>
<dbReference type="PANTHER" id="PTHR30437:SF4">
    <property type="entry name" value="TRANSCRIPTION ELONGATION FACTOR GREA"/>
    <property type="match status" value="1"/>
</dbReference>
<evidence type="ECO:0000256" key="6">
    <source>
        <dbReference type="ARBA" id="ARBA00024916"/>
    </source>
</evidence>
<dbReference type="InterPro" id="IPR023459">
    <property type="entry name" value="Tscrpt_elong_fac_GreA/B_fam"/>
</dbReference>
<dbReference type="KEGG" id="scd:Spica_1365"/>
<evidence type="ECO:0000259" key="11">
    <source>
        <dbReference type="Pfam" id="PF03449"/>
    </source>
</evidence>
<dbReference type="SMART" id="SM00028">
    <property type="entry name" value="TPR"/>
    <property type="match status" value="3"/>
</dbReference>
<dbReference type="InterPro" id="IPR036805">
    <property type="entry name" value="Tscrpt_elong_fac_GreA/B_N_sf"/>
</dbReference>
<keyword evidence="12" id="KW-0648">Protein biosynthesis</keyword>
<dbReference type="InterPro" id="IPR001437">
    <property type="entry name" value="Tscrpt_elong_fac_GreA/B_C"/>
</dbReference>
<dbReference type="GO" id="GO:0003746">
    <property type="term" value="F:translation elongation factor activity"/>
    <property type="evidence" value="ECO:0007669"/>
    <property type="project" value="UniProtKB-KW"/>
</dbReference>
<keyword evidence="4 8" id="KW-0238">DNA-binding</keyword>
<dbReference type="InterPro" id="IPR028624">
    <property type="entry name" value="Tscrpt_elong_fac_GreA/B"/>
</dbReference>
<dbReference type="FunFam" id="1.10.287.180:FF:000001">
    <property type="entry name" value="Transcription elongation factor GreA"/>
    <property type="match status" value="1"/>
</dbReference>
<dbReference type="InterPro" id="IPR006359">
    <property type="entry name" value="Tscrpt_elong_fac_GreA"/>
</dbReference>
<dbReference type="Gene3D" id="1.10.287.180">
    <property type="entry name" value="Transcription elongation factor, GreA/GreB, N-terminal domain"/>
    <property type="match status" value="1"/>
</dbReference>
<evidence type="ECO:0000256" key="8">
    <source>
        <dbReference type="HAMAP-Rule" id="MF_00105"/>
    </source>
</evidence>
<dbReference type="EMBL" id="CP002868">
    <property type="protein sequence ID" value="AEJ19511.1"/>
    <property type="molecule type" value="Genomic_DNA"/>
</dbReference>
<evidence type="ECO:0000256" key="9">
    <source>
        <dbReference type="RuleBase" id="RU000556"/>
    </source>
</evidence>
<keyword evidence="12" id="KW-0251">Elongation factor</keyword>
<dbReference type="AlphaFoldDB" id="F8F3D5"/>
<dbReference type="Pfam" id="PF01272">
    <property type="entry name" value="GreA_GreB"/>
    <property type="match status" value="1"/>
</dbReference>
<evidence type="ECO:0000259" key="10">
    <source>
        <dbReference type="Pfam" id="PF01272"/>
    </source>
</evidence>
<dbReference type="eggNOG" id="COG1747">
    <property type="taxonomic scope" value="Bacteria"/>
</dbReference>
<dbReference type="GO" id="GO:0003677">
    <property type="term" value="F:DNA binding"/>
    <property type="evidence" value="ECO:0007669"/>
    <property type="project" value="UniProtKB-UniRule"/>
</dbReference>
<dbReference type="NCBIfam" id="TIGR01462">
    <property type="entry name" value="greA"/>
    <property type="match status" value="1"/>
</dbReference>
<dbReference type="OrthoDB" id="9808774at2"/>
<comment type="function">
    <text evidence="6 8 9">Necessary for efficient RNA polymerase transcription elongation past template-encoded arresting sites. The arresting sites in DNA have the property of trapping a certain fraction of elongating RNA polymerases that pass through, resulting in locked ternary complexes. Cleavage of the nascent transcript by cleavage factors such as GreA or GreB allows the resumption of elongation from the new 3'terminus. GreA releases sequences of 2 to 3 nucleotides.</text>
</comment>
<name>F8F3D5_GRAC1</name>
<dbReference type="SUPFAM" id="SSF54534">
    <property type="entry name" value="FKBP-like"/>
    <property type="match status" value="1"/>
</dbReference>
<evidence type="ECO:0000256" key="7">
    <source>
        <dbReference type="ARBA" id="ARBA00030776"/>
    </source>
</evidence>
<dbReference type="InterPro" id="IPR036953">
    <property type="entry name" value="GreA/GreB_C_sf"/>
</dbReference>
<dbReference type="STRING" id="744872.Spica_1365"/>
<dbReference type="Gene3D" id="1.25.40.10">
    <property type="entry name" value="Tetratricopeptide repeat domain"/>
    <property type="match status" value="2"/>
</dbReference>
<dbReference type="InterPro" id="IPR022691">
    <property type="entry name" value="Tscrpt_elong_fac_GreA/B_N"/>
</dbReference>